<proteinExistence type="predicted"/>
<evidence type="ECO:0000313" key="2">
    <source>
        <dbReference type="EMBL" id="KPJ05266.1"/>
    </source>
</evidence>
<sequence length="284" mass="31999">MRNRFRSRSRSEGGTPPLRTSKSRKRRRGAGRSRDTSASSDSDSERSSVCSRKRYSRLGSDRKRRHDRVHNRSLRHRRRVDSSDTDRDRSCVRIRERSNDYRCEQPFRPDERRRSRSRETSMKETLNAIMTRLSNIEQKTADTSSMPSQRDNTPQGNREPFVTATQALADTILKMVDPAGLSCSPDEVLFLQTHLDKGSIVIWKDLAGLSCGPDEELFLDPAGLSCGPDEVLFLQTHLDKGSIVIWNDAEAGPSSVGQVNVAHDDSRDEDEAVPRDGARSGEAV</sequence>
<accession>A0A194QP57</accession>
<reference evidence="2 3" key="1">
    <citation type="journal article" date="2015" name="Nat. Commun.">
        <title>Outbred genome sequencing and CRISPR/Cas9 gene editing in butterflies.</title>
        <authorList>
            <person name="Li X."/>
            <person name="Fan D."/>
            <person name="Zhang W."/>
            <person name="Liu G."/>
            <person name="Zhang L."/>
            <person name="Zhao L."/>
            <person name="Fang X."/>
            <person name="Chen L."/>
            <person name="Dong Y."/>
            <person name="Chen Y."/>
            <person name="Ding Y."/>
            <person name="Zhao R."/>
            <person name="Feng M."/>
            <person name="Zhu Y."/>
            <person name="Feng Y."/>
            <person name="Jiang X."/>
            <person name="Zhu D."/>
            <person name="Xiang H."/>
            <person name="Feng X."/>
            <person name="Li S."/>
            <person name="Wang J."/>
            <person name="Zhang G."/>
            <person name="Kronforst M.R."/>
            <person name="Wang W."/>
        </authorList>
    </citation>
    <scope>NUCLEOTIDE SEQUENCE [LARGE SCALE GENOMIC DNA]</scope>
    <source>
        <strain evidence="2">Ya'a_city_454_Px</strain>
        <tissue evidence="2">Whole body</tissue>
    </source>
</reference>
<feature type="compositionally biased region" description="Basic residues" evidence="1">
    <location>
        <begin position="51"/>
        <end position="79"/>
    </location>
</feature>
<feature type="region of interest" description="Disordered" evidence="1">
    <location>
        <begin position="1"/>
        <end position="89"/>
    </location>
</feature>
<dbReference type="EMBL" id="KQ458756">
    <property type="protein sequence ID" value="KPJ05266.1"/>
    <property type="molecule type" value="Genomic_DNA"/>
</dbReference>
<feature type="compositionally biased region" description="Basic and acidic residues" evidence="1">
    <location>
        <begin position="103"/>
        <end position="122"/>
    </location>
</feature>
<feature type="compositionally biased region" description="Basic and acidic residues" evidence="1">
    <location>
        <begin position="80"/>
        <end position="89"/>
    </location>
</feature>
<evidence type="ECO:0000256" key="1">
    <source>
        <dbReference type="SAM" id="MobiDB-lite"/>
    </source>
</evidence>
<protein>
    <submittedName>
        <fullName evidence="2">Uncharacterized protein</fullName>
    </submittedName>
</protein>
<evidence type="ECO:0000313" key="3">
    <source>
        <dbReference type="Proteomes" id="UP000053268"/>
    </source>
</evidence>
<feature type="compositionally biased region" description="Basic residues" evidence="1">
    <location>
        <begin position="21"/>
        <end position="31"/>
    </location>
</feature>
<dbReference type="AlphaFoldDB" id="A0A194QP57"/>
<feature type="compositionally biased region" description="Polar residues" evidence="1">
    <location>
        <begin position="136"/>
        <end position="156"/>
    </location>
</feature>
<feature type="region of interest" description="Disordered" evidence="1">
    <location>
        <begin position="103"/>
        <end position="123"/>
    </location>
</feature>
<feature type="region of interest" description="Disordered" evidence="1">
    <location>
        <begin position="136"/>
        <end position="158"/>
    </location>
</feature>
<name>A0A194QP57_PAPXU</name>
<gene>
    <name evidence="2" type="ORF">RR46_02021</name>
</gene>
<keyword evidence="3" id="KW-1185">Reference proteome</keyword>
<feature type="compositionally biased region" description="Basic and acidic residues" evidence="1">
    <location>
        <begin position="262"/>
        <end position="284"/>
    </location>
</feature>
<dbReference type="Proteomes" id="UP000053268">
    <property type="component" value="Unassembled WGS sequence"/>
</dbReference>
<feature type="region of interest" description="Disordered" evidence="1">
    <location>
        <begin position="253"/>
        <end position="284"/>
    </location>
</feature>
<organism evidence="2 3">
    <name type="scientific">Papilio xuthus</name>
    <name type="common">Asian swallowtail butterfly</name>
    <dbReference type="NCBI Taxonomy" id="66420"/>
    <lineage>
        <taxon>Eukaryota</taxon>
        <taxon>Metazoa</taxon>
        <taxon>Ecdysozoa</taxon>
        <taxon>Arthropoda</taxon>
        <taxon>Hexapoda</taxon>
        <taxon>Insecta</taxon>
        <taxon>Pterygota</taxon>
        <taxon>Neoptera</taxon>
        <taxon>Endopterygota</taxon>
        <taxon>Lepidoptera</taxon>
        <taxon>Glossata</taxon>
        <taxon>Ditrysia</taxon>
        <taxon>Papilionoidea</taxon>
        <taxon>Papilionidae</taxon>
        <taxon>Papilioninae</taxon>
        <taxon>Papilio</taxon>
    </lineage>
</organism>